<dbReference type="RefSeq" id="WP_264136957.1">
    <property type="nucleotide sequence ID" value="NZ_JAOYOD010000001.1"/>
</dbReference>
<dbReference type="Proteomes" id="UP001300692">
    <property type="component" value="Unassembled WGS sequence"/>
</dbReference>
<evidence type="ECO:0000313" key="2">
    <source>
        <dbReference type="EMBL" id="MCV9386172.1"/>
    </source>
</evidence>
<reference evidence="2 3" key="1">
    <citation type="submission" date="2022-10" db="EMBL/GenBank/DDBJ databases">
        <title>Comparative genomics and taxonomic characterization of three novel marine species of genus Reichenbachiella exhibiting antioxidant and polysaccharide degradation activities.</title>
        <authorList>
            <person name="Muhammad N."/>
            <person name="Lee Y.-J."/>
            <person name="Ko J."/>
            <person name="Kim S.-G."/>
        </authorList>
    </citation>
    <scope>NUCLEOTIDE SEQUENCE [LARGE SCALE GENOMIC DNA]</scope>
    <source>
        <strain evidence="2 3">ABR2-5</strain>
    </source>
</reference>
<evidence type="ECO:0000259" key="1">
    <source>
        <dbReference type="Pfam" id="PF03625"/>
    </source>
</evidence>
<dbReference type="InterPro" id="IPR005180">
    <property type="entry name" value="DUF302"/>
</dbReference>
<comment type="caution">
    <text evidence="2">The sequence shown here is derived from an EMBL/GenBank/DDBJ whole genome shotgun (WGS) entry which is preliminary data.</text>
</comment>
<dbReference type="Pfam" id="PF03625">
    <property type="entry name" value="DUF302"/>
    <property type="match status" value="1"/>
</dbReference>
<evidence type="ECO:0000313" key="3">
    <source>
        <dbReference type="Proteomes" id="UP001300692"/>
    </source>
</evidence>
<organism evidence="2 3">
    <name type="scientific">Reichenbachiella ulvae</name>
    <dbReference type="NCBI Taxonomy" id="2980104"/>
    <lineage>
        <taxon>Bacteria</taxon>
        <taxon>Pseudomonadati</taxon>
        <taxon>Bacteroidota</taxon>
        <taxon>Cytophagia</taxon>
        <taxon>Cytophagales</taxon>
        <taxon>Reichenbachiellaceae</taxon>
        <taxon>Reichenbachiella</taxon>
    </lineage>
</organism>
<keyword evidence="3" id="KW-1185">Reference proteome</keyword>
<dbReference type="InterPro" id="IPR035923">
    <property type="entry name" value="TT1751-like_sf"/>
</dbReference>
<accession>A0ABT3CR88</accession>
<proteinExistence type="predicted"/>
<gene>
    <name evidence="2" type="ORF">N7U62_05825</name>
</gene>
<feature type="domain" description="DUF302" evidence="1">
    <location>
        <begin position="106"/>
        <end position="139"/>
    </location>
</feature>
<name>A0ABT3CR88_9BACT</name>
<dbReference type="SUPFAM" id="SSF103247">
    <property type="entry name" value="TT1751-like"/>
    <property type="match status" value="1"/>
</dbReference>
<dbReference type="Gene3D" id="3.30.310.70">
    <property type="entry name" value="TT1751-like domain"/>
    <property type="match status" value="1"/>
</dbReference>
<protein>
    <submittedName>
        <fullName evidence="2">DUF302 domain-containing protein</fullName>
    </submittedName>
</protein>
<sequence>MDYLTVIDIISHTLPKKLCIIKRFKLLRSLVVAAILWVVHTPLSAQDPTIYVSPHNLDQTLSNIYISLDNNGHTYLNTVYYEADSTSKGRFIGLVYVVDFEIRNSDELVSCEPTVAFDLPFKIMVWKEESDIYISYVNPFILKRRYFIQGCDQYLNQFNKDMIRIVNDAIRTD</sequence>
<dbReference type="EMBL" id="JAOYOD010000001">
    <property type="protein sequence ID" value="MCV9386172.1"/>
    <property type="molecule type" value="Genomic_DNA"/>
</dbReference>